<dbReference type="Gene3D" id="3.30.70.330">
    <property type="match status" value="3"/>
</dbReference>
<keyword evidence="3" id="KW-0677">Repeat</keyword>
<reference evidence="8" key="1">
    <citation type="submission" date="2016-01" db="EMBL/GenBank/DDBJ databases">
        <title>Reference transcriptome for the parasite Schistocephalus solidus: insights into the molecular evolution of parasitism.</title>
        <authorList>
            <person name="Hebert F.O."/>
            <person name="Grambauer S."/>
            <person name="Barber I."/>
            <person name="Landry C.R."/>
            <person name="Aubin-Horth N."/>
        </authorList>
    </citation>
    <scope>NUCLEOTIDE SEQUENCE</scope>
</reference>
<gene>
    <name evidence="8" type="ORF">TR157449</name>
</gene>
<dbReference type="FunFam" id="3.30.70.330:FF:000026">
    <property type="entry name" value="APOBEC1 complementation factor isoform X1"/>
    <property type="match status" value="1"/>
</dbReference>
<dbReference type="NCBIfam" id="TIGR01648">
    <property type="entry name" value="hnRNP-R-Q"/>
    <property type="match status" value="1"/>
</dbReference>
<feature type="domain" description="RRM" evidence="7">
    <location>
        <begin position="179"/>
        <end position="261"/>
    </location>
</feature>
<evidence type="ECO:0000313" key="8">
    <source>
        <dbReference type="EMBL" id="JAP53443.1"/>
    </source>
</evidence>
<dbReference type="InterPro" id="IPR035979">
    <property type="entry name" value="RBD_domain_sf"/>
</dbReference>
<dbReference type="InterPro" id="IPR000504">
    <property type="entry name" value="RRM_dom"/>
</dbReference>
<name>A0A0X3PNE3_SCHSO</name>
<dbReference type="PANTHER" id="PTHR21245">
    <property type="entry name" value="HETEROGENEOUS NUCLEAR RIBONUCLEOPROTEIN"/>
    <property type="match status" value="1"/>
</dbReference>
<protein>
    <recommendedName>
        <fullName evidence="7">RRM domain-containing protein</fullName>
    </recommendedName>
</protein>
<feature type="region of interest" description="Disordered" evidence="6">
    <location>
        <begin position="429"/>
        <end position="454"/>
    </location>
</feature>
<dbReference type="InterPro" id="IPR006535">
    <property type="entry name" value="HnRNP_R/Q_splicing_fac"/>
</dbReference>
<evidence type="ECO:0000256" key="1">
    <source>
        <dbReference type="ARBA" id="ARBA00004496"/>
    </source>
</evidence>
<dbReference type="GO" id="GO:0005737">
    <property type="term" value="C:cytoplasm"/>
    <property type="evidence" value="ECO:0007669"/>
    <property type="project" value="UniProtKB-SubCell"/>
</dbReference>
<dbReference type="GO" id="GO:0003723">
    <property type="term" value="F:RNA binding"/>
    <property type="evidence" value="ECO:0007669"/>
    <property type="project" value="UniProtKB-UniRule"/>
</dbReference>
<evidence type="ECO:0000256" key="3">
    <source>
        <dbReference type="ARBA" id="ARBA00022737"/>
    </source>
</evidence>
<evidence type="ECO:0000256" key="5">
    <source>
        <dbReference type="PROSITE-ProRule" id="PRU00176"/>
    </source>
</evidence>
<dbReference type="PROSITE" id="PS50102">
    <property type="entry name" value="RRM"/>
    <property type="match status" value="3"/>
</dbReference>
<feature type="compositionally biased region" description="Polar residues" evidence="6">
    <location>
        <begin position="15"/>
        <end position="28"/>
    </location>
</feature>
<accession>A0A0X3PNE3</accession>
<feature type="region of interest" description="Disordered" evidence="6">
    <location>
        <begin position="1"/>
        <end position="28"/>
    </location>
</feature>
<feature type="domain" description="RRM" evidence="7">
    <location>
        <begin position="99"/>
        <end position="177"/>
    </location>
</feature>
<dbReference type="CDD" id="cd12250">
    <property type="entry name" value="RRM2_hnRNPR_like"/>
    <property type="match status" value="1"/>
</dbReference>
<dbReference type="SMART" id="SM00360">
    <property type="entry name" value="RRM"/>
    <property type="match status" value="3"/>
</dbReference>
<feature type="domain" description="RRM" evidence="7">
    <location>
        <begin position="274"/>
        <end position="349"/>
    </location>
</feature>
<dbReference type="InterPro" id="IPR012677">
    <property type="entry name" value="Nucleotide-bd_a/b_plait_sf"/>
</dbReference>
<comment type="subcellular location">
    <subcellularLocation>
        <location evidence="1">Cytoplasm</location>
    </subcellularLocation>
</comment>
<keyword evidence="4 5" id="KW-0694">RNA-binding</keyword>
<keyword evidence="2" id="KW-0963">Cytoplasm</keyword>
<dbReference type="EMBL" id="GEEE01009782">
    <property type="protein sequence ID" value="JAP53443.1"/>
    <property type="molecule type" value="Transcribed_RNA"/>
</dbReference>
<evidence type="ECO:0000259" key="7">
    <source>
        <dbReference type="PROSITE" id="PS50102"/>
    </source>
</evidence>
<evidence type="ECO:0000256" key="6">
    <source>
        <dbReference type="SAM" id="MobiDB-lite"/>
    </source>
</evidence>
<dbReference type="SUPFAM" id="SSF54928">
    <property type="entry name" value="RNA-binding domain, RBD"/>
    <property type="match status" value="2"/>
</dbReference>
<sequence>MLCYDGNQPKAESHSLPQSATSSMSDNFGQTDMIYDSSTILSNTSMASKQDNQNAAALSAEEGIAKLLARTKYTISQEHGQRRYGPPPDWTGETPQRGCEVFIGKIPRDCFEDELIPIFEKIGPIYMFRLMIEFNGTNRGYGFCVYTNREDTKRAVDELNNYEIRKGKTIGVCLSVDNCRLFVGGIPKNKTRSEILAEMQKVTEGVKDVISYPSVTDKTKNRGFAFVEYESHKAAAMARRKLIPGRIQLWGQQIAVDWAEPEREVNEDIMSKVKILYVRNLMLSTSEERLREIFLEAAGGDPQSIERVKKISDYAFIHFKEREIAKRCMEALSGANIDGSIIEVTWAKPADKGDPVRPQSSRSSKQLMDWSFNNDLTNASNLFLDPATAIFAGSAPGAPFIIPSLSNDAVSSVGQLLLPNSSSCGFRLGSARSGRRNAAGGRSAAAQRERKHPVEKLQQHQFNPLVYCELLEDICLRNGLEPPVYAALPVDMIEYGSGGKVSLYIGQVTIPSLRIQCHTQKYCRTAEEAKVGAAEAAFFYLHQAHIQLQMALSELNNPFTNTVTNGNCSSGLHPSVVPMLLQQNAPPRNSSFPTLPTTLQCPTGLYPSATASTAFPPILPLAGGDGALPLGQLSNLQLPNPLLDYSAQLFPNRLTTTNFLPCSGVIPAGAVFLDPTSINAAVNAMGNSISPQQCQSPGLGPGGITGHQTGALKTDLLSNTTCQNGSSTLPPFGQTNGSPKVGNLLPLIQTLPAPLLPPSSTTVCGGSLGLQPGVSSCTPGLQSPVVQTSLNMLSMPQISVQSLNNLAVQPITSTVLTGKISDSGSISQA</sequence>
<feature type="compositionally biased region" description="Low complexity" evidence="6">
    <location>
        <begin position="429"/>
        <end position="446"/>
    </location>
</feature>
<dbReference type="Pfam" id="PF00076">
    <property type="entry name" value="RRM_1"/>
    <property type="match status" value="3"/>
</dbReference>
<dbReference type="FunFam" id="3.30.70.330:FF:000022">
    <property type="entry name" value="APOBEC1 complementation factor isoform X1"/>
    <property type="match status" value="1"/>
</dbReference>
<organism evidence="8">
    <name type="scientific">Schistocephalus solidus</name>
    <name type="common">Tapeworm</name>
    <dbReference type="NCBI Taxonomy" id="70667"/>
    <lineage>
        <taxon>Eukaryota</taxon>
        <taxon>Metazoa</taxon>
        <taxon>Spiralia</taxon>
        <taxon>Lophotrochozoa</taxon>
        <taxon>Platyhelminthes</taxon>
        <taxon>Cestoda</taxon>
        <taxon>Eucestoda</taxon>
        <taxon>Diphyllobothriidea</taxon>
        <taxon>Diphyllobothriidae</taxon>
        <taxon>Schistocephalus</taxon>
    </lineage>
</organism>
<dbReference type="CDD" id="cd12249">
    <property type="entry name" value="RRM1_hnRNPR_like"/>
    <property type="match status" value="1"/>
</dbReference>
<evidence type="ECO:0000256" key="4">
    <source>
        <dbReference type="ARBA" id="ARBA00022884"/>
    </source>
</evidence>
<evidence type="ECO:0000256" key="2">
    <source>
        <dbReference type="ARBA" id="ARBA00022490"/>
    </source>
</evidence>
<dbReference type="AlphaFoldDB" id="A0A0X3PNE3"/>
<proteinExistence type="predicted"/>
<dbReference type="CDD" id="cd12251">
    <property type="entry name" value="RRM3_hnRNPR_like"/>
    <property type="match status" value="1"/>
</dbReference>